<reference evidence="1 2" key="1">
    <citation type="submission" date="2017-03" db="EMBL/GenBank/DDBJ databases">
        <authorList>
            <person name="Afonso C.L."/>
            <person name="Miller P.J."/>
            <person name="Scott M.A."/>
            <person name="Spackman E."/>
            <person name="Goraichik I."/>
            <person name="Dimitrov K.M."/>
            <person name="Suarez D.L."/>
            <person name="Swayne D.E."/>
        </authorList>
    </citation>
    <scope>NUCLEOTIDE SEQUENCE [LARGE SCALE GENOMIC DNA]</scope>
    <source>
        <strain evidence="1 2">ATCC 51113</strain>
    </source>
</reference>
<proteinExistence type="predicted"/>
<dbReference type="AlphaFoldDB" id="A0A1V8P4E4"/>
<organism evidence="1 2">
    <name type="scientific">Citrobacter braakii</name>
    <dbReference type="NCBI Taxonomy" id="57706"/>
    <lineage>
        <taxon>Bacteria</taxon>
        <taxon>Pseudomonadati</taxon>
        <taxon>Pseudomonadota</taxon>
        <taxon>Gammaproteobacteria</taxon>
        <taxon>Enterobacterales</taxon>
        <taxon>Enterobacteriaceae</taxon>
        <taxon>Citrobacter</taxon>
        <taxon>Citrobacter freundii complex</taxon>
    </lineage>
</organism>
<accession>A0A1V8P4E4</accession>
<dbReference type="Proteomes" id="UP000192573">
    <property type="component" value="Unassembled WGS sequence"/>
</dbReference>
<sequence>MQAQRDNSVTVQKIPDGYRSNAMGHLVPVDKIKPIDLLRDELVNELYEEARELRRKMAEFKLRAMQRIGDFVDLSASEYGVTYGGAKGNVTLPSFDGSRRVVRATGEHRVFDERIQAAKEMIDACIAKWSNGANENIIAIVNRSFRANKQGMIDINEVLSLRDLDIDDEEWQEAMRAVVDSIKVNGSSTYLRFYQRENGKEYKQLSLDIAKL</sequence>
<dbReference type="EMBL" id="NAEW01000001">
    <property type="protein sequence ID" value="OQM43565.1"/>
    <property type="molecule type" value="Genomic_DNA"/>
</dbReference>
<evidence type="ECO:0000313" key="1">
    <source>
        <dbReference type="EMBL" id="OQM43565.1"/>
    </source>
</evidence>
<protein>
    <submittedName>
        <fullName evidence="1">Sulfate transporter</fullName>
    </submittedName>
</protein>
<evidence type="ECO:0000313" key="2">
    <source>
        <dbReference type="Proteomes" id="UP000192573"/>
    </source>
</evidence>
<dbReference type="Pfam" id="PF11363">
    <property type="entry name" value="DUF3164"/>
    <property type="match status" value="1"/>
</dbReference>
<comment type="caution">
    <text evidence="1">The sequence shown here is derived from an EMBL/GenBank/DDBJ whole genome shotgun (WGS) entry which is preliminary data.</text>
</comment>
<name>A0A1V8P4E4_CITBR</name>
<dbReference type="RefSeq" id="WP_080858629.1">
    <property type="nucleotide sequence ID" value="NZ_CP077405.1"/>
</dbReference>
<dbReference type="InterPro" id="IPR021505">
    <property type="entry name" value="Phage_B3_Orf6"/>
</dbReference>
<gene>
    <name evidence="1" type="ORF">BZK42_01365</name>
</gene>